<dbReference type="InterPro" id="IPR015424">
    <property type="entry name" value="PyrdxlP-dep_Trfase"/>
</dbReference>
<dbReference type="InterPro" id="IPR015422">
    <property type="entry name" value="PyrdxlP-dep_Trfase_small"/>
</dbReference>
<comment type="cofactor">
    <cofactor evidence="1">
        <name>pyridoxal 5'-phosphate</name>
        <dbReference type="ChEBI" id="CHEBI:597326"/>
    </cofactor>
</comment>
<dbReference type="PANTHER" id="PTHR43713">
    <property type="entry name" value="GLUTAMATE-1-SEMIALDEHYDE 2,1-AMINOMUTASE"/>
    <property type="match status" value="1"/>
</dbReference>
<evidence type="ECO:0000256" key="2">
    <source>
        <dbReference type="ARBA" id="ARBA00022898"/>
    </source>
</evidence>
<accession>A0A381SKZ9</accession>
<dbReference type="PROSITE" id="PS00600">
    <property type="entry name" value="AA_TRANSFER_CLASS_3"/>
    <property type="match status" value="1"/>
</dbReference>
<name>A0A381SKZ9_9ZZZZ</name>
<dbReference type="PANTHER" id="PTHR43713:SF3">
    <property type="entry name" value="GLUTAMATE-1-SEMIALDEHYDE 2,1-AMINOMUTASE 1, CHLOROPLASTIC-RELATED"/>
    <property type="match status" value="1"/>
</dbReference>
<dbReference type="InterPro" id="IPR049704">
    <property type="entry name" value="Aminotrans_3_PPA_site"/>
</dbReference>
<dbReference type="Gene3D" id="3.90.1150.10">
    <property type="entry name" value="Aspartate Aminotransferase, domain 1"/>
    <property type="match status" value="1"/>
</dbReference>
<reference evidence="3" key="1">
    <citation type="submission" date="2018-05" db="EMBL/GenBank/DDBJ databases">
        <authorList>
            <person name="Lanie J.A."/>
            <person name="Ng W.-L."/>
            <person name="Kazmierczak K.M."/>
            <person name="Andrzejewski T.M."/>
            <person name="Davidsen T.M."/>
            <person name="Wayne K.J."/>
            <person name="Tettelin H."/>
            <person name="Glass J.I."/>
            <person name="Rusch D."/>
            <person name="Podicherti R."/>
            <person name="Tsui H.-C.T."/>
            <person name="Winkler M.E."/>
        </authorList>
    </citation>
    <scope>NUCLEOTIDE SEQUENCE</scope>
</reference>
<organism evidence="3">
    <name type="scientific">marine metagenome</name>
    <dbReference type="NCBI Taxonomy" id="408172"/>
    <lineage>
        <taxon>unclassified sequences</taxon>
        <taxon>metagenomes</taxon>
        <taxon>ecological metagenomes</taxon>
    </lineage>
</organism>
<dbReference type="GO" id="GO:0008483">
    <property type="term" value="F:transaminase activity"/>
    <property type="evidence" value="ECO:0007669"/>
    <property type="project" value="InterPro"/>
</dbReference>
<dbReference type="Gene3D" id="3.40.640.10">
    <property type="entry name" value="Type I PLP-dependent aspartate aminotransferase-like (Major domain)"/>
    <property type="match status" value="1"/>
</dbReference>
<evidence type="ECO:0008006" key="4">
    <source>
        <dbReference type="Google" id="ProtNLM"/>
    </source>
</evidence>
<dbReference type="GO" id="GO:0030170">
    <property type="term" value="F:pyridoxal phosphate binding"/>
    <property type="evidence" value="ECO:0007669"/>
    <property type="project" value="InterPro"/>
</dbReference>
<evidence type="ECO:0000256" key="1">
    <source>
        <dbReference type="ARBA" id="ARBA00001933"/>
    </source>
</evidence>
<protein>
    <recommendedName>
        <fullName evidence="4">Glutamate-1-semialdehyde 2,1-aminomutase</fullName>
    </recommendedName>
</protein>
<evidence type="ECO:0000313" key="3">
    <source>
        <dbReference type="EMBL" id="SVA04104.1"/>
    </source>
</evidence>
<dbReference type="SUPFAM" id="SSF53383">
    <property type="entry name" value="PLP-dependent transferases"/>
    <property type="match status" value="1"/>
</dbReference>
<gene>
    <name evidence="3" type="ORF">METZ01_LOCUS56958</name>
</gene>
<dbReference type="Pfam" id="PF00202">
    <property type="entry name" value="Aminotran_3"/>
    <property type="match status" value="1"/>
</dbReference>
<dbReference type="NCBIfam" id="NF000818">
    <property type="entry name" value="PRK00062.1"/>
    <property type="match status" value="1"/>
</dbReference>
<dbReference type="InterPro" id="IPR005814">
    <property type="entry name" value="Aminotrans_3"/>
</dbReference>
<feature type="non-terminal residue" evidence="3">
    <location>
        <position position="1"/>
    </location>
</feature>
<dbReference type="EMBL" id="UINC01003188">
    <property type="protein sequence ID" value="SVA04104.1"/>
    <property type="molecule type" value="Genomic_DNA"/>
</dbReference>
<keyword evidence="2" id="KW-0663">Pyridoxal phosphate</keyword>
<sequence length="280" mass="28775">VKAGSGALTLGVPTSPGVPASMAEHTLTLEYNNLEQVAEAFAAFGDQLAAVIVEPVAGNMNCVPPVEGFLEGLRDLCSGSGALLIFDEVMTGFRVAAGGAQALYGVTPDLTTLGKVVGGGMPVGAFGGRADIMAHLAPMGAVYQAGTLSGNPLAMAAGLATLRKVLVDGFYERLGARTESLVSGLRGVAASTGVGLTTNRVGAMFGLFFTAAESVTRFSEVMACDSERFGRFFHGMLRSGIYLAPSAFEAGFVSDAHSDTEIQRTIEAAGQVLLSISREN</sequence>
<dbReference type="InterPro" id="IPR015421">
    <property type="entry name" value="PyrdxlP-dep_Trfase_major"/>
</dbReference>
<proteinExistence type="predicted"/>
<dbReference type="AlphaFoldDB" id="A0A381SKZ9"/>